<name>D2YCF6_VIBMI</name>
<dbReference type="Pfam" id="PF01497">
    <property type="entry name" value="Peripla_BP_2"/>
    <property type="match status" value="1"/>
</dbReference>
<dbReference type="InterPro" id="IPR002491">
    <property type="entry name" value="ABC_transptr_periplasmic_BD"/>
</dbReference>
<dbReference type="PROSITE" id="PS50983">
    <property type="entry name" value="FE_B12_PBP"/>
    <property type="match status" value="1"/>
</dbReference>
<protein>
    <submittedName>
        <fullName evidence="7">Vibriobactin and enterobactin ABC transporter, periplasmic vibriobactin/enterobactin-binding protein</fullName>
    </submittedName>
</protein>
<keyword evidence="4" id="KW-0408">Iron</keyword>
<dbReference type="InterPro" id="IPR033870">
    <property type="entry name" value="FatB"/>
</dbReference>
<evidence type="ECO:0000259" key="6">
    <source>
        <dbReference type="PROSITE" id="PS50983"/>
    </source>
</evidence>
<dbReference type="PANTHER" id="PTHR30532">
    <property type="entry name" value="IRON III DICITRATE-BINDING PERIPLASMIC PROTEIN"/>
    <property type="match status" value="1"/>
</dbReference>
<evidence type="ECO:0000313" key="8">
    <source>
        <dbReference type="Proteomes" id="UP000004827"/>
    </source>
</evidence>
<comment type="similarity">
    <text evidence="2">Belongs to the bacterial solute-binding protein 8 family.</text>
</comment>
<dbReference type="PANTHER" id="PTHR30532:SF28">
    <property type="entry name" value="PETROBACTIN-BINDING PROTEIN YCLQ"/>
    <property type="match status" value="1"/>
</dbReference>
<sequence>MAGVSLFLSSSHGCIEKSVLIIVRTLLMRISIKIICFACLNYRRKEHMKPLFHWATLGLLASFAVQAETVTIEHRLGKTTLEQKPQRVVVIGVGALDAMDSFGIEPVAISNFDGMPEYLAKYKSDKYPKAGSLFEPDFETIYTQKPDLIIIGPRASKSYDELSKIAPTIVFAAEADQGYWQSTQQQWRNLGKVFAIESAVEAKIEQVDAQFKSIMQYNQQNKSDAMLVMSSGGNLTTFGANSRFSSVYKDFGFSETVPVSKESSHGDLISFEYIREHNPKTLLVVDRDKVVSKGESHVRQTFENDLVKATTAYKNGHIAYLDVTAWYIAISGVKATEQMVADMKTSVGMQ</sequence>
<feature type="domain" description="Fe/B12 periplasmic-binding" evidence="6">
    <location>
        <begin position="87"/>
        <end position="350"/>
    </location>
</feature>
<proteinExistence type="inferred from homology"/>
<dbReference type="Gene3D" id="3.40.50.1980">
    <property type="entry name" value="Nitrogenase molybdenum iron protein domain"/>
    <property type="match status" value="2"/>
</dbReference>
<evidence type="ECO:0000256" key="3">
    <source>
        <dbReference type="ARBA" id="ARBA00022448"/>
    </source>
</evidence>
<evidence type="ECO:0000256" key="4">
    <source>
        <dbReference type="ARBA" id="ARBA00022496"/>
    </source>
</evidence>
<keyword evidence="4" id="KW-0406">Ion transport</keyword>
<comment type="caution">
    <text evidence="7">The sequence shown here is derived from an EMBL/GenBank/DDBJ whole genome shotgun (WGS) entry which is preliminary data.</text>
</comment>
<dbReference type="EMBL" id="ACYU01000041">
    <property type="protein sequence ID" value="EEW07578.1"/>
    <property type="molecule type" value="Genomic_DNA"/>
</dbReference>
<evidence type="ECO:0000256" key="2">
    <source>
        <dbReference type="ARBA" id="ARBA00008814"/>
    </source>
</evidence>
<keyword evidence="5" id="KW-0732">Signal</keyword>
<keyword evidence="4" id="KW-0410">Iron transport</keyword>
<gene>
    <name evidence="7" type="primary">vctP</name>
    <name evidence="7" type="ORF">VMB_12030</name>
</gene>
<keyword evidence="3" id="KW-0813">Transport</keyword>
<dbReference type="Proteomes" id="UP000004827">
    <property type="component" value="Unassembled WGS sequence"/>
</dbReference>
<evidence type="ECO:0000256" key="1">
    <source>
        <dbReference type="ARBA" id="ARBA00004196"/>
    </source>
</evidence>
<comment type="subcellular location">
    <subcellularLocation>
        <location evidence="1">Cell envelope</location>
    </subcellularLocation>
</comment>
<dbReference type="GO" id="GO:0030288">
    <property type="term" value="C:outer membrane-bounded periplasmic space"/>
    <property type="evidence" value="ECO:0007669"/>
    <property type="project" value="TreeGrafter"/>
</dbReference>
<evidence type="ECO:0000256" key="5">
    <source>
        <dbReference type="ARBA" id="ARBA00022729"/>
    </source>
</evidence>
<dbReference type="CDD" id="cd01140">
    <property type="entry name" value="FatB"/>
    <property type="match status" value="1"/>
</dbReference>
<dbReference type="AlphaFoldDB" id="D2YCF6"/>
<dbReference type="GO" id="GO:1901678">
    <property type="term" value="P:iron coordination entity transport"/>
    <property type="evidence" value="ECO:0007669"/>
    <property type="project" value="UniProtKB-ARBA"/>
</dbReference>
<dbReference type="SUPFAM" id="SSF53807">
    <property type="entry name" value="Helical backbone' metal receptor"/>
    <property type="match status" value="1"/>
</dbReference>
<reference evidence="7 8" key="1">
    <citation type="journal article" date="2009" name="BMC Evol. Biol.">
        <title>Genomic taxonomy of Vibrios.</title>
        <authorList>
            <person name="Thompson C.C."/>
            <person name="Vicente A.C."/>
            <person name="Souza R.C."/>
            <person name="Vasconcelos A.T."/>
            <person name="Vesth T."/>
            <person name="Alves N.Jr."/>
            <person name="Ussery D.W."/>
            <person name="Iida T."/>
            <person name="Thompson F.L."/>
        </authorList>
    </citation>
    <scope>NUCLEOTIDE SEQUENCE [LARGE SCALE GENOMIC DNA]</scope>
    <source>
        <strain evidence="7 8">VM603</strain>
    </source>
</reference>
<organism evidence="7 8">
    <name type="scientific">Vibrio mimicus VM603</name>
    <dbReference type="NCBI Taxonomy" id="671074"/>
    <lineage>
        <taxon>Bacteria</taxon>
        <taxon>Pseudomonadati</taxon>
        <taxon>Pseudomonadota</taxon>
        <taxon>Gammaproteobacteria</taxon>
        <taxon>Vibrionales</taxon>
        <taxon>Vibrionaceae</taxon>
        <taxon>Vibrio</taxon>
    </lineage>
</organism>
<evidence type="ECO:0000313" key="7">
    <source>
        <dbReference type="EMBL" id="EEW07578.1"/>
    </source>
</evidence>
<dbReference type="InterPro" id="IPR051313">
    <property type="entry name" value="Bact_iron-sidero_bind"/>
</dbReference>
<accession>D2YCF6</accession>